<reference evidence="3" key="1">
    <citation type="journal article" date="2020" name="Fungal Divers.">
        <title>Resolving the Mortierellaceae phylogeny through synthesis of multi-gene phylogenetics and phylogenomics.</title>
        <authorList>
            <person name="Vandepol N."/>
            <person name="Liber J."/>
            <person name="Desiro A."/>
            <person name="Na H."/>
            <person name="Kennedy M."/>
            <person name="Barry K."/>
            <person name="Grigoriev I.V."/>
            <person name="Miller A.N."/>
            <person name="O'Donnell K."/>
            <person name="Stajich J.E."/>
            <person name="Bonito G."/>
        </authorList>
    </citation>
    <scope>NUCLEOTIDE SEQUENCE</scope>
    <source>
        <strain evidence="3">NVP1</strain>
    </source>
</reference>
<proteinExistence type="predicted"/>
<dbReference type="Pfam" id="PF01814">
    <property type="entry name" value="Hemerythrin"/>
    <property type="match status" value="1"/>
</dbReference>
<dbReference type="Proteomes" id="UP000696485">
    <property type="component" value="Unassembled WGS sequence"/>
</dbReference>
<evidence type="ECO:0000259" key="2">
    <source>
        <dbReference type="Pfam" id="PF01814"/>
    </source>
</evidence>
<gene>
    <name evidence="3" type="ORF">BG006_010649</name>
</gene>
<name>A0A9P5VI31_9FUNG</name>
<keyword evidence="4" id="KW-1185">Reference proteome</keyword>
<evidence type="ECO:0000256" key="1">
    <source>
        <dbReference type="SAM" id="MobiDB-lite"/>
    </source>
</evidence>
<feature type="region of interest" description="Disordered" evidence="1">
    <location>
        <begin position="38"/>
        <end position="62"/>
    </location>
</feature>
<dbReference type="EMBL" id="JAAAUY010000859">
    <property type="protein sequence ID" value="KAF9325868.1"/>
    <property type="molecule type" value="Genomic_DNA"/>
</dbReference>
<feature type="region of interest" description="Disordered" evidence="1">
    <location>
        <begin position="145"/>
        <end position="168"/>
    </location>
</feature>
<feature type="non-terminal residue" evidence="3">
    <location>
        <position position="219"/>
    </location>
</feature>
<accession>A0A9P5VI31</accession>
<evidence type="ECO:0000313" key="3">
    <source>
        <dbReference type="EMBL" id="KAF9325868.1"/>
    </source>
</evidence>
<dbReference type="InterPro" id="IPR012312">
    <property type="entry name" value="Hemerythrin-like"/>
</dbReference>
<organism evidence="3 4">
    <name type="scientific">Podila minutissima</name>
    <dbReference type="NCBI Taxonomy" id="64525"/>
    <lineage>
        <taxon>Eukaryota</taxon>
        <taxon>Fungi</taxon>
        <taxon>Fungi incertae sedis</taxon>
        <taxon>Mucoromycota</taxon>
        <taxon>Mortierellomycotina</taxon>
        <taxon>Mortierellomycetes</taxon>
        <taxon>Mortierellales</taxon>
        <taxon>Mortierellaceae</taxon>
        <taxon>Podila</taxon>
    </lineage>
</organism>
<comment type="caution">
    <text evidence="3">The sequence shown here is derived from an EMBL/GenBank/DDBJ whole genome shotgun (WGS) entry which is preliminary data.</text>
</comment>
<dbReference type="AlphaFoldDB" id="A0A9P5VI31"/>
<feature type="compositionally biased region" description="Acidic residues" evidence="1">
    <location>
        <begin position="148"/>
        <end position="166"/>
    </location>
</feature>
<feature type="compositionally biased region" description="Pro residues" evidence="1">
    <location>
        <begin position="47"/>
        <end position="56"/>
    </location>
</feature>
<protein>
    <recommendedName>
        <fullName evidence="2">Hemerythrin-like domain-containing protein</fullName>
    </recommendedName>
</protein>
<evidence type="ECO:0000313" key="4">
    <source>
        <dbReference type="Proteomes" id="UP000696485"/>
    </source>
</evidence>
<feature type="domain" description="Hemerythrin-like" evidence="2">
    <location>
        <begin position="69"/>
        <end position="128"/>
    </location>
</feature>
<sequence length="219" mass="25274">MSAVHQYYYRHLVSIHGGLRRELKYCLHALTTLIDLSPSSSSSSPIPTSPPPPPPKASSYDHLLTSSPLRTTLRTTLQFCLHLQHHHDIEEAVVFPEFAKVTDIAHWSHSHRELDATLARIRALARKGLMLDRIKTSYGEGRVVNEVPWDENESKDEEEEEEEEENQERHEIKFLKKKAGWLVQELETLAKIVLPHLDDEEVMSTPDKTVQWWPTENDM</sequence>